<accession>A0A087CY85</accession>
<feature type="transmembrane region" description="Helical" evidence="1">
    <location>
        <begin position="236"/>
        <end position="256"/>
    </location>
</feature>
<feature type="transmembrane region" description="Helical" evidence="1">
    <location>
        <begin position="312"/>
        <end position="332"/>
    </location>
</feature>
<feature type="transmembrane region" description="Helical" evidence="1">
    <location>
        <begin position="276"/>
        <end position="300"/>
    </location>
</feature>
<evidence type="ECO:0000313" key="3">
    <source>
        <dbReference type="Proteomes" id="UP000029078"/>
    </source>
</evidence>
<dbReference type="AlphaFoldDB" id="A0A087CY85"/>
<feature type="transmembrane region" description="Helical" evidence="1">
    <location>
        <begin position="54"/>
        <end position="75"/>
    </location>
</feature>
<dbReference type="STRING" id="78346.BRUM_1651"/>
<keyword evidence="1" id="KW-0812">Transmembrane</keyword>
<keyword evidence="1" id="KW-1133">Transmembrane helix</keyword>
<dbReference type="eggNOG" id="COG5617">
    <property type="taxonomic scope" value="Bacteria"/>
</dbReference>
<protein>
    <recommendedName>
        <fullName evidence="4">Transmembrane protein alanine and leucine rich</fullName>
    </recommendedName>
</protein>
<evidence type="ECO:0008006" key="4">
    <source>
        <dbReference type="Google" id="ProtNLM"/>
    </source>
</evidence>
<feature type="transmembrane region" description="Helical" evidence="1">
    <location>
        <begin position="122"/>
        <end position="143"/>
    </location>
</feature>
<dbReference type="Proteomes" id="UP000029078">
    <property type="component" value="Unassembled WGS sequence"/>
</dbReference>
<feature type="transmembrane region" description="Helical" evidence="1">
    <location>
        <begin position="207"/>
        <end position="229"/>
    </location>
</feature>
<dbReference type="RefSeq" id="WP_237743801.1">
    <property type="nucleotide sequence ID" value="NZ_JGZL01000010.1"/>
</dbReference>
<feature type="transmembrane region" description="Helical" evidence="1">
    <location>
        <begin position="504"/>
        <end position="523"/>
    </location>
</feature>
<comment type="caution">
    <text evidence="2">The sequence shown here is derived from an EMBL/GenBank/DDBJ whole genome shotgun (WGS) entry which is preliminary data.</text>
</comment>
<feature type="transmembrane region" description="Helical" evidence="1">
    <location>
        <begin position="150"/>
        <end position="169"/>
    </location>
</feature>
<feature type="transmembrane region" description="Helical" evidence="1">
    <location>
        <begin position="464"/>
        <end position="484"/>
    </location>
</feature>
<dbReference type="InterPro" id="IPR046671">
    <property type="entry name" value="DUF6541"/>
</dbReference>
<proteinExistence type="predicted"/>
<organism evidence="2 3">
    <name type="scientific">Bifidobacterium ruminantium</name>
    <dbReference type="NCBI Taxonomy" id="78346"/>
    <lineage>
        <taxon>Bacteria</taxon>
        <taxon>Bacillati</taxon>
        <taxon>Actinomycetota</taxon>
        <taxon>Actinomycetes</taxon>
        <taxon>Bifidobacteriales</taxon>
        <taxon>Bifidobacteriaceae</taxon>
        <taxon>Bifidobacterium</taxon>
    </lineage>
</organism>
<dbReference type="Pfam" id="PF20176">
    <property type="entry name" value="DUF6541"/>
    <property type="match status" value="2"/>
</dbReference>
<feature type="transmembrane region" description="Helical" evidence="1">
    <location>
        <begin position="373"/>
        <end position="392"/>
    </location>
</feature>
<reference evidence="2 3" key="1">
    <citation type="submission" date="2014-03" db="EMBL/GenBank/DDBJ databases">
        <title>Genomics of Bifidobacteria.</title>
        <authorList>
            <person name="Ventura M."/>
            <person name="Milani C."/>
            <person name="Lugli G.A."/>
        </authorList>
    </citation>
    <scope>NUCLEOTIDE SEQUENCE [LARGE SCALE GENOMIC DNA]</scope>
    <source>
        <strain evidence="2 3">LMG 21811</strain>
    </source>
</reference>
<name>A0A087CY85_BIFRU</name>
<dbReference type="EMBL" id="JGZL01000010">
    <property type="protein sequence ID" value="KFI88235.1"/>
    <property type="molecule type" value="Genomic_DNA"/>
</dbReference>
<evidence type="ECO:0000313" key="2">
    <source>
        <dbReference type="EMBL" id="KFI88235.1"/>
    </source>
</evidence>
<keyword evidence="3" id="KW-1185">Reference proteome</keyword>
<gene>
    <name evidence="2" type="ORF">BRUM_1651</name>
</gene>
<evidence type="ECO:0000256" key="1">
    <source>
        <dbReference type="SAM" id="Phobius"/>
    </source>
</evidence>
<sequence>MKQHSTKQHDRKNYGAERHGANKVDDVIIGSVDSGIAADSADSDVSAVSRLPHIARLVCSVIGVALAAAIVWAWFPRGAAAWTNPLHEIDAPAHYYFIRKILDEGIGAATHLWPNDEYYPPLFHLLAAGLIKLAGLFGVNLSIYAAFNTVWLATSGLIWPISIQLYASYFTRRLSDSDSAVRFARSASARQAAASQHSPHSNVSARAIATSLLPAVLALIIPSLAVASACHPFQMLASGPLIAFGLATTLLPFWLYTTLRLLDAIAAREHLVKWSLLFLAVAGICMFAHPRIVFTWLLLMAPFVLTRLPWKAIAGLAIVVVLGAGAFLAYMMSSYQSDRYFNPASWFHTFVPNRTVPEALRIYFTDNIAGVQGWFMAVIVLVALAVTVVAIVRPQIFVSADSAHACTTDAVAKRSQEQFTVSETVPVGVAAESDSVTSAGHGNRRISTVRHTPHSEASRLRRDAIAIALVFFLVGLVYVCSTALTGWFPNIVAAAWYRAETRPLTMIPFSVVSLIVFAAVVLLRSSRLPDVTKIVAVIVLAALVVSCQFGNAVRSGLSDAVYSNMTIDDSQPDEQLTSTKERILRKMVGETGTDSVVVSDPLNGSMYATAMYGADMLFPIYNPKAEKNGAIYGQTERAFASGDGRELTNTVCPLSEDGDAYFLSMGAQAPSLQMFTFKQQYDTFHDQQLIDKYANDGTMKKIQDYSGMSSDAKGWALYQFNCQ</sequence>
<keyword evidence="1" id="KW-0472">Membrane</keyword>
<feature type="transmembrane region" description="Helical" evidence="1">
    <location>
        <begin position="535"/>
        <end position="553"/>
    </location>
</feature>